<keyword evidence="2" id="KW-0732">Signal</keyword>
<dbReference type="AlphaFoldDB" id="A0A6G1A908"/>
<dbReference type="GO" id="GO:0005886">
    <property type="term" value="C:plasma membrane"/>
    <property type="evidence" value="ECO:0007669"/>
    <property type="project" value="TreeGrafter"/>
</dbReference>
<sequence>MGTRLLCCVVIWLLGAGPMNAGITQNPGHLVRRTGQEAMLRCSPEKEHNHVYWYQQLPGEGLKFMAYLQKQKIIDDSGM</sequence>
<evidence type="ECO:0000313" key="3">
    <source>
        <dbReference type="EMBL" id="KAF0872151.1"/>
    </source>
</evidence>
<dbReference type="Gene3D" id="2.60.40.10">
    <property type="entry name" value="Immunoglobulins"/>
    <property type="match status" value="1"/>
</dbReference>
<reference evidence="3 4" key="1">
    <citation type="submission" date="2019-11" db="EMBL/GenBank/DDBJ databases">
        <authorList>
            <person name="Yang C."/>
            <person name="Li F."/>
        </authorList>
    </citation>
    <scope>NUCLEOTIDE SEQUENCE [LARGE SCALE GENOMIC DNA]</scope>
    <source>
        <strain evidence="3">KB4526</strain>
        <tissue evidence="3">Muscle</tissue>
    </source>
</reference>
<name>A0A6G1A908_CROCR</name>
<evidence type="ECO:0000256" key="2">
    <source>
        <dbReference type="SAM" id="SignalP"/>
    </source>
</evidence>
<dbReference type="InterPro" id="IPR050413">
    <property type="entry name" value="TCR_beta_variable"/>
</dbReference>
<dbReference type="SUPFAM" id="SSF48726">
    <property type="entry name" value="Immunoglobulin"/>
    <property type="match status" value="1"/>
</dbReference>
<evidence type="ECO:0000256" key="1">
    <source>
        <dbReference type="ARBA" id="ARBA00022859"/>
    </source>
</evidence>
<feature type="chain" id="PRO_5026358009" evidence="2">
    <location>
        <begin position="22"/>
        <end position="79"/>
    </location>
</feature>
<dbReference type="GO" id="GO:0002376">
    <property type="term" value="P:immune system process"/>
    <property type="evidence" value="ECO:0007669"/>
    <property type="project" value="UniProtKB-KW"/>
</dbReference>
<feature type="non-terminal residue" evidence="3">
    <location>
        <position position="1"/>
    </location>
</feature>
<dbReference type="GO" id="GO:0007166">
    <property type="term" value="P:cell surface receptor signaling pathway"/>
    <property type="evidence" value="ECO:0007669"/>
    <property type="project" value="TreeGrafter"/>
</dbReference>
<dbReference type="EMBL" id="VOAJ01006376">
    <property type="protein sequence ID" value="KAF0872151.1"/>
    <property type="molecule type" value="Genomic_DNA"/>
</dbReference>
<comment type="caution">
    <text evidence="3">The sequence shown here is derived from an EMBL/GenBank/DDBJ whole genome shotgun (WGS) entry which is preliminary data.</text>
</comment>
<keyword evidence="4" id="KW-1185">Reference proteome</keyword>
<accession>A0A6G1A908</accession>
<gene>
    <name evidence="3" type="primary">Tcrb_4</name>
    <name evidence="3" type="ORF">FOF47_R13908</name>
</gene>
<protein>
    <submittedName>
        <fullName evidence="3">TVB2 protein</fullName>
    </submittedName>
</protein>
<keyword evidence="1" id="KW-0391">Immunity</keyword>
<dbReference type="InterPro" id="IPR013783">
    <property type="entry name" value="Ig-like_fold"/>
</dbReference>
<feature type="non-terminal residue" evidence="3">
    <location>
        <position position="79"/>
    </location>
</feature>
<dbReference type="PANTHER" id="PTHR23268:SF88">
    <property type="entry name" value="T CELL RECEPTOR BETA VARIABLE 18"/>
    <property type="match status" value="1"/>
</dbReference>
<feature type="signal peptide" evidence="2">
    <location>
        <begin position="1"/>
        <end position="21"/>
    </location>
</feature>
<dbReference type="InterPro" id="IPR036179">
    <property type="entry name" value="Ig-like_dom_sf"/>
</dbReference>
<proteinExistence type="predicted"/>
<evidence type="ECO:0000313" key="4">
    <source>
        <dbReference type="Proteomes" id="UP000475037"/>
    </source>
</evidence>
<organism evidence="3 4">
    <name type="scientific">Crocuta crocuta</name>
    <name type="common">Spotted hyena</name>
    <dbReference type="NCBI Taxonomy" id="9678"/>
    <lineage>
        <taxon>Eukaryota</taxon>
        <taxon>Metazoa</taxon>
        <taxon>Chordata</taxon>
        <taxon>Craniata</taxon>
        <taxon>Vertebrata</taxon>
        <taxon>Euteleostomi</taxon>
        <taxon>Mammalia</taxon>
        <taxon>Eutheria</taxon>
        <taxon>Laurasiatheria</taxon>
        <taxon>Carnivora</taxon>
        <taxon>Feliformia</taxon>
        <taxon>Hyaenidae</taxon>
        <taxon>Crocuta</taxon>
    </lineage>
</organism>
<dbReference type="PANTHER" id="PTHR23268">
    <property type="entry name" value="T-CELL RECEPTOR BETA CHAIN"/>
    <property type="match status" value="1"/>
</dbReference>
<dbReference type="Proteomes" id="UP000475037">
    <property type="component" value="Unassembled WGS sequence"/>
</dbReference>